<gene>
    <name evidence="2" type="ORF">PACLA_8A069895</name>
</gene>
<feature type="compositionally biased region" description="Basic residues" evidence="1">
    <location>
        <begin position="648"/>
        <end position="659"/>
    </location>
</feature>
<feature type="region of interest" description="Disordered" evidence="1">
    <location>
        <begin position="648"/>
        <end position="674"/>
    </location>
</feature>
<dbReference type="SUPFAM" id="SSF56349">
    <property type="entry name" value="DNA breaking-rejoining enzymes"/>
    <property type="match status" value="1"/>
</dbReference>
<evidence type="ECO:0000313" key="3">
    <source>
        <dbReference type="Proteomes" id="UP001152795"/>
    </source>
</evidence>
<feature type="compositionally biased region" description="Acidic residues" evidence="1">
    <location>
        <begin position="74"/>
        <end position="120"/>
    </location>
</feature>
<feature type="region of interest" description="Disordered" evidence="1">
    <location>
        <begin position="242"/>
        <end position="302"/>
    </location>
</feature>
<dbReference type="GO" id="GO:0015074">
    <property type="term" value="P:DNA integration"/>
    <property type="evidence" value="ECO:0007669"/>
    <property type="project" value="InterPro"/>
</dbReference>
<sequence length="829" mass="94601">MVPPHPRVAPTYKQVNDSEMIKLDLLLFLPLERSVKLQWIIEQLEMAVEELDAPDVNLLEQKRKVDDAECPELVVEEDANDSNTENDAEVDDNDDYDYDDEEDDNEKKEDDDDADYDDDSNANKDSDGDDNEERQTNGKWAKSKRNCPLCGQAKSNMMSHLQRVHKQNHTDALNLSQSIRRTKQNSKTVLDQVPCPIESCQKPVKRLDKHLKMVHKLKPGSPSFIRYKKECSKLRKNIQEGCNEEKKKENLPKTQKSKRKLILDDVPLNVPSTSQHPSKSTSSDHPPMHCSSEDSSQSDEVPRLEILAETGPLEEPAMPKEIERSAIADVIETQPLLARFLDHLLSVEGGRRGSKPSKEMKWRVGRLLYEVDETVTNTTLLWNDNAMVHLRRTFIEGNHLLAKPKRVGTIRAYLTSLLMFYNFLLTRATSLANEFGLQENDFNLVKEFRGRVSNWMKSFTEESATRKTEVHSQDFQSLLTSTQIWNLLNSSIHEEFEERFKNLDDDPGKDFVDLRDYLVTMVLLQSAQRPGAISNFTVNEFQAGEWDESTEVKQYITLTKRHKTAGSGPASLSWDACTYKCAQIYLQKLRPTVANEHSILQRHEQHEKEPLFFLTTRGNPLPSSQICGRMTKITKMLDPSITGSVTGKRIRKSAVSRHRQLVDSGESSGLSKDELARMSHSISTAEGHYAMRDTIKGCAKASNFIRHVAAKTPEKEKSSRKRKLEGSWKAVLRTRVSPENSIRSIQSRNPKTVTNPRISPKKKKIWFRPNEIQALLKAMEAHQNAGNVEPDGLWQTIESNEACQKLKLTKKYTKIQLCNKVKKMAKGKK</sequence>
<evidence type="ECO:0000313" key="2">
    <source>
        <dbReference type="EMBL" id="CAB3985760.1"/>
    </source>
</evidence>
<dbReference type="EMBL" id="CACRXK020000918">
    <property type="protein sequence ID" value="CAB3985760.1"/>
    <property type="molecule type" value="Genomic_DNA"/>
</dbReference>
<feature type="region of interest" description="Disordered" evidence="1">
    <location>
        <begin position="74"/>
        <end position="146"/>
    </location>
</feature>
<dbReference type="AlphaFoldDB" id="A0A7D9HI78"/>
<dbReference type="OrthoDB" id="5988074at2759"/>
<accession>A0A7D9HI78</accession>
<proteinExistence type="predicted"/>
<organism evidence="2 3">
    <name type="scientific">Paramuricea clavata</name>
    <name type="common">Red gorgonian</name>
    <name type="synonym">Violescent sea-whip</name>
    <dbReference type="NCBI Taxonomy" id="317549"/>
    <lineage>
        <taxon>Eukaryota</taxon>
        <taxon>Metazoa</taxon>
        <taxon>Cnidaria</taxon>
        <taxon>Anthozoa</taxon>
        <taxon>Octocorallia</taxon>
        <taxon>Malacalcyonacea</taxon>
        <taxon>Plexauridae</taxon>
        <taxon>Paramuricea</taxon>
    </lineage>
</organism>
<dbReference type="InterPro" id="IPR011010">
    <property type="entry name" value="DNA_brk_join_enz"/>
</dbReference>
<comment type="caution">
    <text evidence="2">The sequence shown here is derived from an EMBL/GenBank/DDBJ whole genome shotgun (WGS) entry which is preliminary data.</text>
</comment>
<reference evidence="2" key="1">
    <citation type="submission" date="2020-04" db="EMBL/GenBank/DDBJ databases">
        <authorList>
            <person name="Alioto T."/>
            <person name="Alioto T."/>
            <person name="Gomez Garrido J."/>
        </authorList>
    </citation>
    <scope>NUCLEOTIDE SEQUENCE</scope>
    <source>
        <strain evidence="2">A484AB</strain>
    </source>
</reference>
<dbReference type="GO" id="GO:0003677">
    <property type="term" value="F:DNA binding"/>
    <property type="evidence" value="ECO:0007669"/>
    <property type="project" value="InterPro"/>
</dbReference>
<feature type="compositionally biased region" description="Low complexity" evidence="1">
    <location>
        <begin position="271"/>
        <end position="283"/>
    </location>
</feature>
<protein>
    <submittedName>
        <fullName evidence="2">Neurofilament medium polypeptide</fullName>
    </submittedName>
</protein>
<name>A0A7D9HI78_PARCT</name>
<keyword evidence="3" id="KW-1185">Reference proteome</keyword>
<dbReference type="Gene3D" id="1.10.443.10">
    <property type="entry name" value="Intergrase catalytic core"/>
    <property type="match status" value="1"/>
</dbReference>
<evidence type="ECO:0000256" key="1">
    <source>
        <dbReference type="SAM" id="MobiDB-lite"/>
    </source>
</evidence>
<dbReference type="Proteomes" id="UP001152795">
    <property type="component" value="Unassembled WGS sequence"/>
</dbReference>
<dbReference type="GO" id="GO:0006310">
    <property type="term" value="P:DNA recombination"/>
    <property type="evidence" value="ECO:0007669"/>
    <property type="project" value="InterPro"/>
</dbReference>
<dbReference type="InterPro" id="IPR013762">
    <property type="entry name" value="Integrase-like_cat_sf"/>
</dbReference>